<dbReference type="GO" id="GO:0006869">
    <property type="term" value="P:lipid transport"/>
    <property type="evidence" value="ECO:0007669"/>
    <property type="project" value="InterPro"/>
</dbReference>
<dbReference type="InterPro" id="IPR022272">
    <property type="entry name" value="Lipocalin_CS"/>
</dbReference>
<keyword evidence="6 11" id="KW-0732">Signal</keyword>
<dbReference type="AlphaFoldDB" id="A0A674E4R5"/>
<keyword evidence="8" id="KW-1015">Disulfide bond</keyword>
<dbReference type="PRINTS" id="PR01219">
    <property type="entry name" value="APOLIPOPROTD"/>
</dbReference>
<keyword evidence="4" id="KW-0813">Transport</keyword>
<keyword evidence="9" id="KW-0325">Glycoprotein</keyword>
<dbReference type="GO" id="GO:0005737">
    <property type="term" value="C:cytoplasm"/>
    <property type="evidence" value="ECO:0007669"/>
    <property type="project" value="TreeGrafter"/>
</dbReference>
<evidence type="ECO:0000256" key="10">
    <source>
        <dbReference type="ARBA" id="ARBA00023283"/>
    </source>
</evidence>
<dbReference type="PANTHER" id="PTHR10612:SF58">
    <property type="entry name" value="APOLIPOPROTEIN D"/>
    <property type="match status" value="1"/>
</dbReference>
<dbReference type="InterPro" id="IPR026222">
    <property type="entry name" value="ApoD_vertbrte"/>
</dbReference>
<evidence type="ECO:0000256" key="1">
    <source>
        <dbReference type="ARBA" id="ARBA00004613"/>
    </source>
</evidence>
<dbReference type="Proteomes" id="UP000472277">
    <property type="component" value="Chromosome 21"/>
</dbReference>
<keyword evidence="5" id="KW-0964">Secreted</keyword>
<evidence type="ECO:0000256" key="6">
    <source>
        <dbReference type="ARBA" id="ARBA00022729"/>
    </source>
</evidence>
<evidence type="ECO:0000256" key="9">
    <source>
        <dbReference type="ARBA" id="ARBA00023180"/>
    </source>
</evidence>
<dbReference type="InterPro" id="IPR000566">
    <property type="entry name" value="Lipocln_cytosolic_FA-bd_dom"/>
</dbReference>
<dbReference type="Pfam" id="PF08212">
    <property type="entry name" value="Lipocalin_2"/>
    <property type="match status" value="1"/>
</dbReference>
<dbReference type="CDD" id="cd19437">
    <property type="entry name" value="lipocalin_apoD-like"/>
    <property type="match status" value="1"/>
</dbReference>
<evidence type="ECO:0000256" key="5">
    <source>
        <dbReference type="ARBA" id="ARBA00022525"/>
    </source>
</evidence>
<gene>
    <name evidence="13" type="primary">APOD</name>
    <name evidence="13" type="synonym">LOC115157757</name>
</gene>
<evidence type="ECO:0000256" key="7">
    <source>
        <dbReference type="ARBA" id="ARBA00023121"/>
    </source>
</evidence>
<keyword evidence="14" id="KW-1185">Reference proteome</keyword>
<evidence type="ECO:0000256" key="3">
    <source>
        <dbReference type="ARBA" id="ARBA00019890"/>
    </source>
</evidence>
<name>A0A674E4R5_SALTR</name>
<evidence type="ECO:0000313" key="13">
    <source>
        <dbReference type="Ensembl" id="ENSSTUP00000103322.1"/>
    </source>
</evidence>
<dbReference type="InParanoid" id="A0A674E4R5"/>
<dbReference type="InterPro" id="IPR002969">
    <property type="entry name" value="ApolipopD"/>
</dbReference>
<comment type="subcellular location">
    <subcellularLocation>
        <location evidence="1">Secreted</location>
    </subcellularLocation>
</comment>
<dbReference type="GeneTree" id="ENSGT00510000046981"/>
<evidence type="ECO:0000256" key="4">
    <source>
        <dbReference type="ARBA" id="ARBA00022448"/>
    </source>
</evidence>
<dbReference type="PRINTS" id="PR02058">
    <property type="entry name" value="APODVERTBRTE"/>
</dbReference>
<keyword evidence="7" id="KW-0446">Lipid-binding</keyword>
<feature type="signal peptide" evidence="11">
    <location>
        <begin position="1"/>
        <end position="19"/>
    </location>
</feature>
<proteinExistence type="inferred from homology"/>
<reference evidence="13" key="1">
    <citation type="submission" date="2025-08" db="UniProtKB">
        <authorList>
            <consortium name="Ensembl"/>
        </authorList>
    </citation>
    <scope>IDENTIFICATION</scope>
</reference>
<accession>A0A674E4R5</accession>
<dbReference type="GO" id="GO:0000302">
    <property type="term" value="P:response to reactive oxygen species"/>
    <property type="evidence" value="ECO:0007669"/>
    <property type="project" value="TreeGrafter"/>
</dbReference>
<dbReference type="SUPFAM" id="SSF50814">
    <property type="entry name" value="Lipocalins"/>
    <property type="match status" value="1"/>
</dbReference>
<sequence length="237" mass="25897">VQALQVLSLTLLSVLAANAQTFRPGKCPQPPVQANFDAARYLGKWYEIQKLPAIFQKGECSTATYSLKSPGVVGVLNKELLSNNTVNAITGYAKAKDPSEPAKLEVTFFEDSSPGPYWVLSTDYKGHSVVYSCTEFLSAFHVDFAWILSREPTLSKEKLGELYNLFTSNGINIDVMTVTDQSQELCVDILENAYVLHSSHGMHIESKLLGHVNTFICVSAVDLIFAGASTSRASLPL</sequence>
<evidence type="ECO:0000256" key="2">
    <source>
        <dbReference type="ARBA" id="ARBA00006889"/>
    </source>
</evidence>
<evidence type="ECO:0000256" key="11">
    <source>
        <dbReference type="SAM" id="SignalP"/>
    </source>
</evidence>
<comment type="similarity">
    <text evidence="2">Belongs to the calycin superfamily. Lipocalin family.</text>
</comment>
<evidence type="ECO:0000256" key="8">
    <source>
        <dbReference type="ARBA" id="ARBA00023157"/>
    </source>
</evidence>
<keyword evidence="10" id="KW-0873">Pyrrolidone carboxylic acid</keyword>
<dbReference type="PANTHER" id="PTHR10612">
    <property type="entry name" value="APOLIPOPROTEIN D"/>
    <property type="match status" value="1"/>
</dbReference>
<dbReference type="InterPro" id="IPR012674">
    <property type="entry name" value="Calycin"/>
</dbReference>
<protein>
    <recommendedName>
        <fullName evidence="3">Apolipoprotein D</fullName>
    </recommendedName>
</protein>
<feature type="chain" id="PRO_5025418062" description="Apolipoprotein D" evidence="11">
    <location>
        <begin position="20"/>
        <end position="237"/>
    </location>
</feature>
<organism evidence="13 14">
    <name type="scientific">Salmo trutta</name>
    <name type="common">Brown trout</name>
    <dbReference type="NCBI Taxonomy" id="8032"/>
    <lineage>
        <taxon>Eukaryota</taxon>
        <taxon>Metazoa</taxon>
        <taxon>Chordata</taxon>
        <taxon>Craniata</taxon>
        <taxon>Vertebrata</taxon>
        <taxon>Euteleostomi</taxon>
        <taxon>Actinopterygii</taxon>
        <taxon>Neopterygii</taxon>
        <taxon>Teleostei</taxon>
        <taxon>Protacanthopterygii</taxon>
        <taxon>Salmoniformes</taxon>
        <taxon>Salmonidae</taxon>
        <taxon>Salmoninae</taxon>
        <taxon>Salmo</taxon>
    </lineage>
</organism>
<dbReference type="Ensembl" id="ENSSTUT00000110819.1">
    <property type="protein sequence ID" value="ENSSTUP00000103322.1"/>
    <property type="gene ID" value="ENSSTUG00000046097.1"/>
</dbReference>
<reference evidence="13" key="2">
    <citation type="submission" date="2025-09" db="UniProtKB">
        <authorList>
            <consortium name="Ensembl"/>
        </authorList>
    </citation>
    <scope>IDENTIFICATION</scope>
</reference>
<dbReference type="GO" id="GO:0007420">
    <property type="term" value="P:brain development"/>
    <property type="evidence" value="ECO:0007669"/>
    <property type="project" value="InterPro"/>
</dbReference>
<evidence type="ECO:0000313" key="14">
    <source>
        <dbReference type="Proteomes" id="UP000472277"/>
    </source>
</evidence>
<dbReference type="PROSITE" id="PS00213">
    <property type="entry name" value="LIPOCALIN"/>
    <property type="match status" value="1"/>
</dbReference>
<dbReference type="FunCoup" id="A0A674E4R5">
    <property type="interactions" value="2"/>
</dbReference>
<dbReference type="GO" id="GO:0006629">
    <property type="term" value="P:lipid metabolic process"/>
    <property type="evidence" value="ECO:0007669"/>
    <property type="project" value="TreeGrafter"/>
</dbReference>
<evidence type="ECO:0000259" key="12">
    <source>
        <dbReference type="Pfam" id="PF08212"/>
    </source>
</evidence>
<dbReference type="GO" id="GO:0005576">
    <property type="term" value="C:extracellular region"/>
    <property type="evidence" value="ECO:0007669"/>
    <property type="project" value="UniProtKB-SubCell"/>
</dbReference>
<dbReference type="GO" id="GO:0042246">
    <property type="term" value="P:tissue regeneration"/>
    <property type="evidence" value="ECO:0007669"/>
    <property type="project" value="InterPro"/>
</dbReference>
<feature type="domain" description="Lipocalin/cytosolic fatty-acid binding" evidence="12">
    <location>
        <begin position="37"/>
        <end position="179"/>
    </location>
</feature>
<dbReference type="Gene3D" id="2.40.128.20">
    <property type="match status" value="1"/>
</dbReference>
<dbReference type="OMA" id="VWSCYEF"/>
<dbReference type="FunFam" id="2.40.128.20:FF:000003">
    <property type="entry name" value="Apolipoprotein D"/>
    <property type="match status" value="1"/>
</dbReference>
<dbReference type="GO" id="GO:0008289">
    <property type="term" value="F:lipid binding"/>
    <property type="evidence" value="ECO:0007669"/>
    <property type="project" value="UniProtKB-KW"/>
</dbReference>